<dbReference type="Proteomes" id="UP001243009">
    <property type="component" value="Unassembled WGS sequence"/>
</dbReference>
<feature type="domain" description="Integrase catalytic" evidence="1">
    <location>
        <begin position="1"/>
        <end position="132"/>
    </location>
</feature>
<feature type="non-terminal residue" evidence="2">
    <location>
        <position position="132"/>
    </location>
</feature>
<organism evidence="2 3">
    <name type="scientific">Paracraurococcus lichenis</name>
    <dbReference type="NCBI Taxonomy" id="3064888"/>
    <lineage>
        <taxon>Bacteria</taxon>
        <taxon>Pseudomonadati</taxon>
        <taxon>Pseudomonadota</taxon>
        <taxon>Alphaproteobacteria</taxon>
        <taxon>Acetobacterales</taxon>
        <taxon>Roseomonadaceae</taxon>
        <taxon>Paracraurococcus</taxon>
    </lineage>
</organism>
<gene>
    <name evidence="2" type="ORF">Q7A36_41025</name>
</gene>
<reference evidence="2 3" key="1">
    <citation type="submission" date="2023-08" db="EMBL/GenBank/DDBJ databases">
        <title>The draft genome sequence of Paracraurococcus sp. LOR1-02.</title>
        <authorList>
            <person name="Kingkaew E."/>
            <person name="Tanasupawat S."/>
        </authorList>
    </citation>
    <scope>NUCLEOTIDE SEQUENCE [LARGE SCALE GENOMIC DNA]</scope>
    <source>
        <strain evidence="2 3">LOR1-02</strain>
    </source>
</reference>
<name>A0ABT9EEU3_9PROT</name>
<dbReference type="Gene3D" id="3.30.420.10">
    <property type="entry name" value="Ribonuclease H-like superfamily/Ribonuclease H"/>
    <property type="match status" value="1"/>
</dbReference>
<sequence length="132" mass="15285">HSRMLWARFVAQQDLATVLRCHVAAFEVLGGVPEQILYDRMKTAVLGEVDERGIVYNDKLLALAAHYGFMPKACRPYRAKTKGKVERPFRYVREDFFLARSFRNLDDLNAQFSQWLDQVANRRLHGTTGRIV</sequence>
<dbReference type="InterPro" id="IPR012337">
    <property type="entry name" value="RNaseH-like_sf"/>
</dbReference>
<feature type="non-terminal residue" evidence="2">
    <location>
        <position position="1"/>
    </location>
</feature>
<proteinExistence type="predicted"/>
<dbReference type="SUPFAM" id="SSF53098">
    <property type="entry name" value="Ribonuclease H-like"/>
    <property type="match status" value="1"/>
</dbReference>
<protein>
    <submittedName>
        <fullName evidence="2">DDE-type integrase/transposase/recombinase</fullName>
    </submittedName>
</protein>
<dbReference type="InterPro" id="IPR001584">
    <property type="entry name" value="Integrase_cat-core"/>
</dbReference>
<comment type="caution">
    <text evidence="2">The sequence shown here is derived from an EMBL/GenBank/DDBJ whole genome shotgun (WGS) entry which is preliminary data.</text>
</comment>
<accession>A0ABT9EEU3</accession>
<evidence type="ECO:0000313" key="2">
    <source>
        <dbReference type="EMBL" id="MDO9714722.1"/>
    </source>
</evidence>
<evidence type="ECO:0000259" key="1">
    <source>
        <dbReference type="PROSITE" id="PS50994"/>
    </source>
</evidence>
<dbReference type="PANTHER" id="PTHR35004:SF6">
    <property type="entry name" value="TRANSPOSASE"/>
    <property type="match status" value="1"/>
</dbReference>
<dbReference type="PROSITE" id="PS50994">
    <property type="entry name" value="INTEGRASE"/>
    <property type="match status" value="1"/>
</dbReference>
<dbReference type="PANTHER" id="PTHR35004">
    <property type="entry name" value="TRANSPOSASE RV3428C-RELATED"/>
    <property type="match status" value="1"/>
</dbReference>
<evidence type="ECO:0000313" key="3">
    <source>
        <dbReference type="Proteomes" id="UP001243009"/>
    </source>
</evidence>
<dbReference type="RefSeq" id="WP_305109516.1">
    <property type="nucleotide sequence ID" value="NZ_JAUTWS010000510.1"/>
</dbReference>
<dbReference type="EMBL" id="JAUTWS010000510">
    <property type="protein sequence ID" value="MDO9714722.1"/>
    <property type="molecule type" value="Genomic_DNA"/>
</dbReference>
<keyword evidence="3" id="KW-1185">Reference proteome</keyword>
<dbReference type="Pfam" id="PF00665">
    <property type="entry name" value="rve"/>
    <property type="match status" value="1"/>
</dbReference>
<dbReference type="InterPro" id="IPR036397">
    <property type="entry name" value="RNaseH_sf"/>
</dbReference>